<dbReference type="EMBL" id="NPDV01000006">
    <property type="protein sequence ID" value="PJZ53600.1"/>
    <property type="molecule type" value="Genomic_DNA"/>
</dbReference>
<sequence>MIFLFFSILVVATYKFYQLGNLYERAQSQAALWGTVIFSSIAIMLSSGYAVSEIFKLRNADPFWKSSSFRNLILPFYVLFFLLTITFRFFDWNWYYQCRAGQGYPPYSHENFEHQSCMQYVNPESCMKAFEDWCSPYSNFYDCRKYFRNCHTEIGSATPWFLGAYEKESRVYVALKIFEPLIKIFCILTMMLTLPAAMFLSKSGNGKKVISLLMIGFTFFLIFLVHPFLPNPIHGYKSDLWDYWFENYKSIYNLFP</sequence>
<feature type="transmembrane region" description="Helical" evidence="1">
    <location>
        <begin position="72"/>
        <end position="90"/>
    </location>
</feature>
<reference evidence="2 3" key="1">
    <citation type="submission" date="2017-07" db="EMBL/GenBank/DDBJ databases">
        <title>Leptospira spp. isolated from tropical soils.</title>
        <authorList>
            <person name="Thibeaux R."/>
            <person name="Iraola G."/>
            <person name="Ferres I."/>
            <person name="Bierque E."/>
            <person name="Girault D."/>
            <person name="Soupe-Gilbert M.-E."/>
            <person name="Picardeau M."/>
            <person name="Goarant C."/>
        </authorList>
    </citation>
    <scope>NUCLEOTIDE SEQUENCE [LARGE SCALE GENOMIC DNA]</scope>
    <source>
        <strain evidence="2 3">FH2-B-C1</strain>
    </source>
</reference>
<gene>
    <name evidence="2" type="ORF">CH380_08375</name>
</gene>
<name>A0A2M9YQ30_9LEPT</name>
<proteinExistence type="predicted"/>
<organism evidence="2 3">
    <name type="scientific">Leptospira adleri</name>
    <dbReference type="NCBI Taxonomy" id="2023186"/>
    <lineage>
        <taxon>Bacteria</taxon>
        <taxon>Pseudomonadati</taxon>
        <taxon>Spirochaetota</taxon>
        <taxon>Spirochaetia</taxon>
        <taxon>Leptospirales</taxon>
        <taxon>Leptospiraceae</taxon>
        <taxon>Leptospira</taxon>
    </lineage>
</organism>
<feature type="transmembrane region" description="Helical" evidence="1">
    <location>
        <begin position="181"/>
        <end position="200"/>
    </location>
</feature>
<evidence type="ECO:0000256" key="1">
    <source>
        <dbReference type="SAM" id="Phobius"/>
    </source>
</evidence>
<comment type="caution">
    <text evidence="2">The sequence shown here is derived from an EMBL/GenBank/DDBJ whole genome shotgun (WGS) entry which is preliminary data.</text>
</comment>
<keyword evidence="1" id="KW-0812">Transmembrane</keyword>
<feature type="transmembrane region" description="Helical" evidence="1">
    <location>
        <begin position="209"/>
        <end position="229"/>
    </location>
</feature>
<evidence type="ECO:0000313" key="3">
    <source>
        <dbReference type="Proteomes" id="UP000232188"/>
    </source>
</evidence>
<keyword evidence="1" id="KW-1133">Transmembrane helix</keyword>
<protein>
    <submittedName>
        <fullName evidence="2">Uncharacterized protein</fullName>
    </submittedName>
</protein>
<accession>A0A2M9YQ30</accession>
<feature type="transmembrane region" description="Helical" evidence="1">
    <location>
        <begin position="31"/>
        <end position="51"/>
    </location>
</feature>
<keyword evidence="1" id="KW-0472">Membrane</keyword>
<dbReference type="Proteomes" id="UP000232188">
    <property type="component" value="Unassembled WGS sequence"/>
</dbReference>
<evidence type="ECO:0000313" key="2">
    <source>
        <dbReference type="EMBL" id="PJZ53600.1"/>
    </source>
</evidence>
<dbReference type="AlphaFoldDB" id="A0A2M9YQ30"/>